<evidence type="ECO:0000256" key="1">
    <source>
        <dbReference type="ARBA" id="ARBA00004752"/>
    </source>
</evidence>
<keyword evidence="3" id="KW-0808">Transferase</keyword>
<dbReference type="SUPFAM" id="SSF141523">
    <property type="entry name" value="L,D-transpeptidase catalytic domain-like"/>
    <property type="match status" value="1"/>
</dbReference>
<dbReference type="InterPro" id="IPR005490">
    <property type="entry name" value="LD_TPept_cat_dom"/>
</dbReference>
<evidence type="ECO:0000313" key="10">
    <source>
        <dbReference type="EMBL" id="SFH43958.1"/>
    </source>
</evidence>
<evidence type="ECO:0000313" key="11">
    <source>
        <dbReference type="Proteomes" id="UP000199666"/>
    </source>
</evidence>
<dbReference type="UniPathway" id="UPA00219"/>
<evidence type="ECO:0000256" key="8">
    <source>
        <dbReference type="SAM" id="Phobius"/>
    </source>
</evidence>
<evidence type="ECO:0000256" key="2">
    <source>
        <dbReference type="ARBA" id="ARBA00005992"/>
    </source>
</evidence>
<evidence type="ECO:0000256" key="3">
    <source>
        <dbReference type="ARBA" id="ARBA00022679"/>
    </source>
</evidence>
<dbReference type="STRING" id="414048.SAMN04489864_11299"/>
<dbReference type="Gene3D" id="2.40.440.10">
    <property type="entry name" value="L,D-transpeptidase catalytic domain-like"/>
    <property type="match status" value="1"/>
</dbReference>
<keyword evidence="4 7" id="KW-0133">Cell shape</keyword>
<dbReference type="InterPro" id="IPR038063">
    <property type="entry name" value="Transpep_catalytic_dom"/>
</dbReference>
<dbReference type="PANTHER" id="PTHR41533:SF2">
    <property type="entry name" value="BLR7131 PROTEIN"/>
    <property type="match status" value="1"/>
</dbReference>
<reference evidence="10 11" key="1">
    <citation type="submission" date="2016-10" db="EMBL/GenBank/DDBJ databases">
        <authorList>
            <person name="de Groot N.N."/>
        </authorList>
    </citation>
    <scope>NUCLEOTIDE SEQUENCE [LARGE SCALE GENOMIC DNA]</scope>
    <source>
        <strain evidence="10 11">DSM 18684</strain>
    </source>
</reference>
<dbReference type="GO" id="GO:0008360">
    <property type="term" value="P:regulation of cell shape"/>
    <property type="evidence" value="ECO:0007669"/>
    <property type="project" value="UniProtKB-UniRule"/>
</dbReference>
<dbReference type="OrthoDB" id="9778545at2"/>
<organism evidence="10 11">
    <name type="scientific">Pedobacter insulae</name>
    <dbReference type="NCBI Taxonomy" id="414048"/>
    <lineage>
        <taxon>Bacteria</taxon>
        <taxon>Pseudomonadati</taxon>
        <taxon>Bacteroidota</taxon>
        <taxon>Sphingobacteriia</taxon>
        <taxon>Sphingobacteriales</taxon>
        <taxon>Sphingobacteriaceae</taxon>
        <taxon>Pedobacter</taxon>
    </lineage>
</organism>
<comment type="similarity">
    <text evidence="2">Belongs to the YkuD family.</text>
</comment>
<feature type="active site" description="Proton donor/acceptor" evidence="7">
    <location>
        <position position="387"/>
    </location>
</feature>
<comment type="pathway">
    <text evidence="1 7">Cell wall biogenesis; peptidoglycan biosynthesis.</text>
</comment>
<dbReference type="GO" id="GO:0004180">
    <property type="term" value="F:carboxypeptidase activity"/>
    <property type="evidence" value="ECO:0007669"/>
    <property type="project" value="UniProtKB-ARBA"/>
</dbReference>
<dbReference type="GO" id="GO:0009252">
    <property type="term" value="P:peptidoglycan biosynthetic process"/>
    <property type="evidence" value="ECO:0007669"/>
    <property type="project" value="UniProtKB-UniPathway"/>
</dbReference>
<dbReference type="InterPro" id="IPR052905">
    <property type="entry name" value="LD-transpeptidase_YkuD-like"/>
</dbReference>
<evidence type="ECO:0000256" key="6">
    <source>
        <dbReference type="ARBA" id="ARBA00023316"/>
    </source>
</evidence>
<dbReference type="PANTHER" id="PTHR41533">
    <property type="entry name" value="L,D-TRANSPEPTIDASE HI_1667-RELATED"/>
    <property type="match status" value="1"/>
</dbReference>
<protein>
    <submittedName>
        <fullName evidence="10">L,D-transpeptidase catalytic domain</fullName>
    </submittedName>
</protein>
<dbReference type="AlphaFoldDB" id="A0A1I3A1T0"/>
<evidence type="ECO:0000256" key="5">
    <source>
        <dbReference type="ARBA" id="ARBA00022984"/>
    </source>
</evidence>
<dbReference type="Pfam" id="PF03734">
    <property type="entry name" value="YkuD"/>
    <property type="match status" value="1"/>
</dbReference>
<proteinExistence type="inferred from homology"/>
<feature type="active site" description="Nucleophile" evidence="7">
    <location>
        <position position="406"/>
    </location>
</feature>
<keyword evidence="8" id="KW-0472">Membrane</keyword>
<dbReference type="GO" id="GO:0071555">
    <property type="term" value="P:cell wall organization"/>
    <property type="evidence" value="ECO:0007669"/>
    <property type="project" value="UniProtKB-UniRule"/>
</dbReference>
<dbReference type="EMBL" id="FOPP01000012">
    <property type="protein sequence ID" value="SFH43958.1"/>
    <property type="molecule type" value="Genomic_DNA"/>
</dbReference>
<keyword evidence="8" id="KW-1133">Transmembrane helix</keyword>
<dbReference type="RefSeq" id="WP_090997362.1">
    <property type="nucleotide sequence ID" value="NZ_FOPP01000012.1"/>
</dbReference>
<dbReference type="GO" id="GO:0016740">
    <property type="term" value="F:transferase activity"/>
    <property type="evidence" value="ECO:0007669"/>
    <property type="project" value="UniProtKB-KW"/>
</dbReference>
<accession>A0A1I3A1T0</accession>
<dbReference type="PROSITE" id="PS52029">
    <property type="entry name" value="LD_TPASE"/>
    <property type="match status" value="1"/>
</dbReference>
<keyword evidence="8" id="KW-0812">Transmembrane</keyword>
<dbReference type="CDD" id="cd16913">
    <property type="entry name" value="YkuD_like"/>
    <property type="match status" value="1"/>
</dbReference>
<name>A0A1I3A1T0_9SPHI</name>
<keyword evidence="11" id="KW-1185">Reference proteome</keyword>
<keyword evidence="5 7" id="KW-0573">Peptidoglycan synthesis</keyword>
<keyword evidence="6 7" id="KW-0961">Cell wall biogenesis/degradation</keyword>
<sequence>MKPQQTALPEKEKDQTRTILVIGMVILMLQMIFHLTVRAHSQPVVQVSDSLQVELLGQLNSQQLLKRLNFPNTVKRFYTLNGNQPNWLKSEQHIGPMASAMLLLDCVRQYGLQHENYHPEILSYTLMHDISTLKYNIAAAQKIEFELMLTDAMVSMINHLHYGRFNPKLIDATIDQSPSRDLKAEEFLLKVANDPNIMDSILTVQPKLKQYQQLQGYLKLIVGQYACDAYETPEPEIREIVLNMERLRWIDSGHHVYLQVNIPSYQLSYVNQDLTSVYKIIVGKPSTPTPTLQSNIYAIETAPDWRIPHNIFVKELLPRAEKDPDYFENNHIAIYDEKNNFVAVTKASIIAIRNNPKKFYARQTSGCDNALGKVVFRFSNSHDIYLHDTPEQQYFSRTKRALSHGCIRVENAESLALRLWADDKRHSSIATLKNALSMYKKHKFLLQTPIPILITYVTITVEDGLLVRHEDIYQLDKVLESKIYGNRSQSTNINLKK</sequence>
<feature type="domain" description="L,D-TPase catalytic" evidence="9">
    <location>
        <begin position="256"/>
        <end position="432"/>
    </location>
</feature>
<gene>
    <name evidence="10" type="ORF">SAMN04489864_11299</name>
</gene>
<evidence type="ECO:0000256" key="4">
    <source>
        <dbReference type="ARBA" id="ARBA00022960"/>
    </source>
</evidence>
<evidence type="ECO:0000256" key="7">
    <source>
        <dbReference type="PROSITE-ProRule" id="PRU01373"/>
    </source>
</evidence>
<dbReference type="InterPro" id="IPR045380">
    <property type="entry name" value="LD_TPept_scaffold_dom"/>
</dbReference>
<evidence type="ECO:0000259" key="9">
    <source>
        <dbReference type="PROSITE" id="PS52029"/>
    </source>
</evidence>
<dbReference type="Pfam" id="PF20142">
    <property type="entry name" value="Scaffold"/>
    <property type="match status" value="1"/>
</dbReference>
<feature type="transmembrane region" description="Helical" evidence="8">
    <location>
        <begin position="20"/>
        <end position="37"/>
    </location>
</feature>
<dbReference type="Proteomes" id="UP000199666">
    <property type="component" value="Unassembled WGS sequence"/>
</dbReference>